<dbReference type="Proteomes" id="UP000072421">
    <property type="component" value="Chromosome"/>
</dbReference>
<accession>A0A127P9I5</accession>
<dbReference type="EMBL" id="CP013232">
    <property type="protein sequence ID" value="AMO94482.1"/>
    <property type="molecule type" value="Genomic_DNA"/>
</dbReference>
<protein>
    <submittedName>
        <fullName evidence="1">Uncharacterized protein</fullName>
    </submittedName>
</protein>
<organism evidence="1">
    <name type="scientific">Collimonas fungivorans</name>
    <dbReference type="NCBI Taxonomy" id="158899"/>
    <lineage>
        <taxon>Bacteria</taxon>
        <taxon>Pseudomonadati</taxon>
        <taxon>Pseudomonadota</taxon>
        <taxon>Betaproteobacteria</taxon>
        <taxon>Burkholderiales</taxon>
        <taxon>Oxalobacteraceae</taxon>
        <taxon>Collimonas</taxon>
    </lineage>
</organism>
<name>A0A127P9I5_9BURK</name>
<dbReference type="AlphaFoldDB" id="A0A127P9I5"/>
<evidence type="ECO:0000313" key="1">
    <source>
        <dbReference type="EMBL" id="AMO94482.1"/>
    </source>
</evidence>
<sequence length="38" mass="4410">MHDAWFRRSRPPALRIMNAGKKRSCLPAVVAAANWQFR</sequence>
<reference evidence="1 2" key="1">
    <citation type="submission" date="2015-11" db="EMBL/GenBank/DDBJ databases">
        <title>Exploring the genomic traits of fungus-feeding bacterial genus Collimonas.</title>
        <authorList>
            <person name="Song C."/>
            <person name="Schmidt R."/>
            <person name="de Jager V."/>
            <person name="Krzyzanowska D."/>
            <person name="Jongedijk E."/>
            <person name="Cankar K."/>
            <person name="Beekwilder J."/>
            <person name="van Veen A."/>
            <person name="de Boer W."/>
            <person name="van Veen J.A."/>
            <person name="Garbeva P."/>
        </authorList>
    </citation>
    <scope>NUCLEOTIDE SEQUENCE [LARGE SCALE GENOMIC DNA]</scope>
    <source>
        <strain evidence="1 2">Ter6</strain>
    </source>
</reference>
<gene>
    <name evidence="1" type="ORF">CFter6_1782</name>
</gene>
<proteinExistence type="predicted"/>
<evidence type="ECO:0000313" key="2">
    <source>
        <dbReference type="Proteomes" id="UP000072421"/>
    </source>
</evidence>